<dbReference type="PROSITE" id="PS50987">
    <property type="entry name" value="HTH_ARSR_2"/>
    <property type="match status" value="1"/>
</dbReference>
<dbReference type="GO" id="GO:0003700">
    <property type="term" value="F:DNA-binding transcription factor activity"/>
    <property type="evidence" value="ECO:0007669"/>
    <property type="project" value="InterPro"/>
</dbReference>
<dbReference type="EMBL" id="RXIR01000002">
    <property type="protein sequence ID" value="TVS30026.1"/>
    <property type="molecule type" value="Genomic_DNA"/>
</dbReference>
<name>A0A6C1U1Q1_9CORY</name>
<dbReference type="PANTHER" id="PTHR43132:SF2">
    <property type="entry name" value="ARSENICAL RESISTANCE OPERON REPRESSOR ARSR-RELATED"/>
    <property type="match status" value="1"/>
</dbReference>
<evidence type="ECO:0000256" key="1">
    <source>
        <dbReference type="ARBA" id="ARBA00023015"/>
    </source>
</evidence>
<reference evidence="5 6" key="1">
    <citation type="submission" date="2018-12" db="EMBL/GenBank/DDBJ databases">
        <title>Corynebacterium sanguinis sp. nov., a clinically-associated and environmental corynebacterium.</title>
        <authorList>
            <person name="Gonzales-Siles L."/>
            <person name="Jaen-Luchoro D."/>
            <person name="Cardew S."/>
            <person name="Inganas E."/>
            <person name="Ohlen M."/>
            <person name="Jensie-Markopolous S."/>
            <person name="Pinyeiro-Iglesias B."/>
            <person name="Molin K."/>
            <person name="Skovbjerg S."/>
            <person name="Svensson-Stadler L."/>
            <person name="Funke G."/>
            <person name="Moore E.R.B."/>
        </authorList>
    </citation>
    <scope>NUCLEOTIDE SEQUENCE [LARGE SCALE GENOMIC DNA]</scope>
    <source>
        <strain evidence="5 6">58734</strain>
    </source>
</reference>
<evidence type="ECO:0000259" key="4">
    <source>
        <dbReference type="PROSITE" id="PS50987"/>
    </source>
</evidence>
<dbReference type="AlphaFoldDB" id="A0A6C1U1Q1"/>
<dbReference type="RefSeq" id="WP_144772469.1">
    <property type="nucleotide sequence ID" value="NZ_JALXLQ010000007.1"/>
</dbReference>
<sequence>MSDLEHTIAIADEWAPTFRMLGDATRLKLLCAIHFSGQHALTVGELAEATGIRLATASAALRALQAAGTVTARREGRSVFYGMHDDRVHELLHFFGAGHAGS</sequence>
<evidence type="ECO:0000313" key="5">
    <source>
        <dbReference type="EMBL" id="TVS30026.1"/>
    </source>
</evidence>
<dbReference type="InterPro" id="IPR000835">
    <property type="entry name" value="HTH_MarR-typ"/>
</dbReference>
<feature type="domain" description="HTH arsR-type" evidence="4">
    <location>
        <begin position="8"/>
        <end position="102"/>
    </location>
</feature>
<proteinExistence type="predicted"/>
<dbReference type="SMART" id="SM00418">
    <property type="entry name" value="HTH_ARSR"/>
    <property type="match status" value="1"/>
</dbReference>
<dbReference type="OrthoDB" id="9810923at2"/>
<protein>
    <submittedName>
        <fullName evidence="5">ArsR family transcriptional regulator</fullName>
    </submittedName>
</protein>
<dbReference type="Pfam" id="PF12802">
    <property type="entry name" value="MarR_2"/>
    <property type="match status" value="1"/>
</dbReference>
<keyword evidence="1" id="KW-0805">Transcription regulation</keyword>
<gene>
    <name evidence="5" type="ORF">EKI59_01665</name>
</gene>
<dbReference type="InterPro" id="IPR036390">
    <property type="entry name" value="WH_DNA-bd_sf"/>
</dbReference>
<dbReference type="CDD" id="cd00090">
    <property type="entry name" value="HTH_ARSR"/>
    <property type="match status" value="1"/>
</dbReference>
<dbReference type="Gene3D" id="1.10.10.10">
    <property type="entry name" value="Winged helix-like DNA-binding domain superfamily/Winged helix DNA-binding domain"/>
    <property type="match status" value="1"/>
</dbReference>
<dbReference type="Proteomes" id="UP000336646">
    <property type="component" value="Unassembled WGS sequence"/>
</dbReference>
<dbReference type="InterPro" id="IPR001845">
    <property type="entry name" value="HTH_ArsR_DNA-bd_dom"/>
</dbReference>
<evidence type="ECO:0000256" key="3">
    <source>
        <dbReference type="ARBA" id="ARBA00023163"/>
    </source>
</evidence>
<dbReference type="PANTHER" id="PTHR43132">
    <property type="entry name" value="ARSENICAL RESISTANCE OPERON REPRESSOR ARSR-RELATED"/>
    <property type="match status" value="1"/>
</dbReference>
<evidence type="ECO:0000313" key="6">
    <source>
        <dbReference type="Proteomes" id="UP000336646"/>
    </source>
</evidence>
<keyword evidence="3" id="KW-0804">Transcription</keyword>
<evidence type="ECO:0000256" key="2">
    <source>
        <dbReference type="ARBA" id="ARBA00023125"/>
    </source>
</evidence>
<dbReference type="NCBIfam" id="NF033788">
    <property type="entry name" value="HTH_metalloreg"/>
    <property type="match status" value="1"/>
</dbReference>
<comment type="caution">
    <text evidence="5">The sequence shown here is derived from an EMBL/GenBank/DDBJ whole genome shotgun (WGS) entry which is preliminary data.</text>
</comment>
<accession>A0A6C1U1Q1</accession>
<dbReference type="PRINTS" id="PR00778">
    <property type="entry name" value="HTHARSR"/>
</dbReference>
<dbReference type="SUPFAM" id="SSF46785">
    <property type="entry name" value="Winged helix' DNA-binding domain"/>
    <property type="match status" value="1"/>
</dbReference>
<keyword evidence="2" id="KW-0238">DNA-binding</keyword>
<dbReference type="InterPro" id="IPR036388">
    <property type="entry name" value="WH-like_DNA-bd_sf"/>
</dbReference>
<organism evidence="5 6">
    <name type="scientific">Corynebacterium sanguinis</name>
    <dbReference type="NCBI Taxonomy" id="2594913"/>
    <lineage>
        <taxon>Bacteria</taxon>
        <taxon>Bacillati</taxon>
        <taxon>Actinomycetota</taxon>
        <taxon>Actinomycetes</taxon>
        <taxon>Mycobacteriales</taxon>
        <taxon>Corynebacteriaceae</taxon>
        <taxon>Corynebacterium</taxon>
    </lineage>
</organism>
<dbReference type="InterPro" id="IPR011991">
    <property type="entry name" value="ArsR-like_HTH"/>
</dbReference>
<dbReference type="GO" id="GO:0003677">
    <property type="term" value="F:DNA binding"/>
    <property type="evidence" value="ECO:0007669"/>
    <property type="project" value="UniProtKB-KW"/>
</dbReference>
<dbReference type="InterPro" id="IPR051011">
    <property type="entry name" value="Metal_resp_trans_reg"/>
</dbReference>